<feature type="compositionally biased region" description="Low complexity" evidence="4">
    <location>
        <begin position="457"/>
        <end position="469"/>
    </location>
</feature>
<organism evidence="7 8">
    <name type="scientific">Rhodotorula taiwanensis</name>
    <dbReference type="NCBI Taxonomy" id="741276"/>
    <lineage>
        <taxon>Eukaryota</taxon>
        <taxon>Fungi</taxon>
        <taxon>Dikarya</taxon>
        <taxon>Basidiomycota</taxon>
        <taxon>Pucciniomycotina</taxon>
        <taxon>Microbotryomycetes</taxon>
        <taxon>Sporidiobolales</taxon>
        <taxon>Sporidiobolaceae</taxon>
        <taxon>Rhodotorula</taxon>
    </lineage>
</organism>
<feature type="compositionally biased region" description="Low complexity" evidence="4">
    <location>
        <begin position="483"/>
        <end position="493"/>
    </location>
</feature>
<feature type="region of interest" description="Disordered" evidence="4">
    <location>
        <begin position="457"/>
        <end position="499"/>
    </location>
</feature>
<evidence type="ECO:0000313" key="8">
    <source>
        <dbReference type="Proteomes" id="UP000237144"/>
    </source>
</evidence>
<dbReference type="Proteomes" id="UP000237144">
    <property type="component" value="Unassembled WGS sequence"/>
</dbReference>
<evidence type="ECO:0000256" key="4">
    <source>
        <dbReference type="SAM" id="MobiDB-lite"/>
    </source>
</evidence>
<comment type="caution">
    <text evidence="7">The sequence shown here is derived from an EMBL/GenBank/DDBJ whole genome shotgun (WGS) entry which is preliminary data.</text>
</comment>
<feature type="domain" description="TATA-binding protein interacting (TIP20)" evidence="5">
    <location>
        <begin position="1196"/>
        <end position="1357"/>
    </location>
</feature>
<dbReference type="EMBL" id="PJQD01000039">
    <property type="protein sequence ID" value="POY73155.1"/>
    <property type="molecule type" value="Genomic_DNA"/>
</dbReference>
<dbReference type="PANTHER" id="PTHR12696">
    <property type="entry name" value="TIP120"/>
    <property type="match status" value="1"/>
</dbReference>
<dbReference type="InterPro" id="IPR016024">
    <property type="entry name" value="ARM-type_fold"/>
</dbReference>
<dbReference type="InterPro" id="IPR055406">
    <property type="entry name" value="HEAT_Maestro"/>
</dbReference>
<keyword evidence="3" id="KW-0833">Ubl conjugation pathway</keyword>
<evidence type="ECO:0000256" key="3">
    <source>
        <dbReference type="ARBA" id="ARBA00022786"/>
    </source>
</evidence>
<keyword evidence="8" id="KW-1185">Reference proteome</keyword>
<dbReference type="InterPro" id="IPR011989">
    <property type="entry name" value="ARM-like"/>
</dbReference>
<feature type="domain" description="Maestro/Maestro-like HEAT-repeats" evidence="6">
    <location>
        <begin position="116"/>
        <end position="240"/>
    </location>
</feature>
<sequence>MAARNSYAIQSLITKLKNPDADLRFMALNDLNAEARQPGFNLDDPTEHQLVDQILQLVNDANGEVKSVAVKTRVTLRDPAIDCGGMHDGLTPIAQNTGRLATLIPHVNSNRIQTIIDRLVQFAASKDEGVRDIASLGLKLVVAEVQPATPLAQTCCSKLAPELVKQLNDPSSVAELLVASLELLSDILTRFESTVRVNTSLQSSILKSTTPLLAHGRPNVRKHAVSALAKLVPTAASSSSSGSVLESLVGKTVLPTLRAGPDDAAFRTSVSLIAALAKSAPGQIGPKVPELVPLVLSGAQKDDDETKEGVLLCLEAFVLKCPNETGPVLNRIVDKATELLKFDPNFAGGDGADDEDEQMAENDDDDDDAFDDDDDDDEFEEEYDDDDDTSFKVRRSATKLLTACIQTRPDLLASFYKSVSPALIARFGEREPTVRVEVWSTYTALLKQTKALVKSSSSSSTHLSSSGGASPRGNLKRKRSDSRMMTDSSSSSTTAEDSNPLAQLTIQAPAIVKSIVKQLQATKALGESQAAFVLLYELVAVLEGGGLESQVPQLVQRVEIALKTSDAGLSGAATSLKIQVLAFLALFFRTHHVKSFADQLDKLVPLVAASINERFNKIASEAFVTASELIRVLRPVVPSPVALAPAHAQHLTSLYQATMNKLAGSDADEDVKGRGMQTLGTLLYHAGDHVASGADLAAALAFLRERLRNEVQRVTAVTVVGHVAASPVLTPGTSTAVDEWANGCLAEVSSLLRKVHRPLKIAAFDTIDAILARSEAGAASSELPAETAEALVNDLAPLLVAADSTGRSSSGSSTPVMASAGDINLVPHALSTAALLLAVAPNVALEPAMAALVPRVLDLVKSPLLFGAGTAAVHAGASAPGISAAPIASSATSSSMPQLQGQGAAAQVANAPVPALEGMTRFFRALVKAGANAAEVLEQVSAAGEKEAVAVVAVVAKCVGAVVLEAEGEADAIVKSNAKVVKSAKATPSDLVLALLTLGEVGRVVDISGHKGLYDKVIEHFSSSSEDVRRSAAFAAGNIVVGNPSAFLPAILSLIQSDDKKRYLALQSLKEVIIHSPTESLAAVSDQLWTPLFENCESQEEGTRNVAADCLGQLTVINPAKYLPQLQARLSADSRDTRATVIAALRFTFTNDSTTYDELLAPLIVEFFKLMRDQDLGVRRLALSSLNSAAHNKPYLVRSHLDSLLPELYAQTEVDQSLIRIVEMGPFKHKVDDGLDIRKTAYECMHSLLDTCLKQIDLQEYVSRVIAGLADEEEVKKLCYIMLVKLAQVAPAAVAPRLDETVPSFSETLGIVLKDNAVKQEAERTLELQKSAVRCLAVLNHLASSSSSPKFSDFISSTVSNGKMANEFAESSRQSQAVAMDLD</sequence>
<dbReference type="STRING" id="741276.A0A2S5B8R9"/>
<accession>A0A2S5B8R9</accession>
<evidence type="ECO:0000256" key="1">
    <source>
        <dbReference type="ARBA" id="ARBA00007657"/>
    </source>
</evidence>
<comment type="similarity">
    <text evidence="1">Belongs to the CAND family.</text>
</comment>
<protein>
    <submittedName>
        <fullName evidence="7">Uncharacterized protein</fullName>
    </submittedName>
</protein>
<evidence type="ECO:0000259" key="6">
    <source>
        <dbReference type="Pfam" id="PF23227"/>
    </source>
</evidence>
<dbReference type="Pfam" id="PF23227">
    <property type="entry name" value="HEAT_MROH2B_C"/>
    <property type="match status" value="1"/>
</dbReference>
<dbReference type="OrthoDB" id="6260732at2759"/>
<reference evidence="7 8" key="1">
    <citation type="journal article" date="2018" name="Front. Microbiol.">
        <title>Prospects for Fungal Bioremediation of Acidic Radioactive Waste Sites: Characterization and Genome Sequence of Rhodotorula taiwanensis MD1149.</title>
        <authorList>
            <person name="Tkavc R."/>
            <person name="Matrosova V.Y."/>
            <person name="Grichenko O.E."/>
            <person name="Gostincar C."/>
            <person name="Volpe R.P."/>
            <person name="Klimenkova P."/>
            <person name="Gaidamakova E.K."/>
            <person name="Zhou C.E."/>
            <person name="Stewart B.J."/>
            <person name="Lyman M.G."/>
            <person name="Malfatti S.A."/>
            <person name="Rubinfeld B."/>
            <person name="Courtot M."/>
            <person name="Singh J."/>
            <person name="Dalgard C.L."/>
            <person name="Hamilton T."/>
            <person name="Frey K.G."/>
            <person name="Gunde-Cimerman N."/>
            <person name="Dugan L."/>
            <person name="Daly M.J."/>
        </authorList>
    </citation>
    <scope>NUCLEOTIDE SEQUENCE [LARGE SCALE GENOMIC DNA]</scope>
    <source>
        <strain evidence="7 8">MD1149</strain>
    </source>
</reference>
<feature type="region of interest" description="Disordered" evidence="4">
    <location>
        <begin position="344"/>
        <end position="388"/>
    </location>
</feature>
<dbReference type="Pfam" id="PF08623">
    <property type="entry name" value="TIP120"/>
    <property type="match status" value="1"/>
</dbReference>
<proteinExistence type="inferred from homology"/>
<evidence type="ECO:0000259" key="5">
    <source>
        <dbReference type="Pfam" id="PF08623"/>
    </source>
</evidence>
<gene>
    <name evidence="7" type="ORF">BMF94_3785</name>
</gene>
<keyword evidence="2" id="KW-0677">Repeat</keyword>
<name>A0A2S5B8R9_9BASI</name>
<dbReference type="GO" id="GO:0010265">
    <property type="term" value="P:SCF complex assembly"/>
    <property type="evidence" value="ECO:0007669"/>
    <property type="project" value="InterPro"/>
</dbReference>
<dbReference type="InterPro" id="IPR013932">
    <property type="entry name" value="TATA-bd_TIP120"/>
</dbReference>
<evidence type="ECO:0000256" key="2">
    <source>
        <dbReference type="ARBA" id="ARBA00022737"/>
    </source>
</evidence>
<evidence type="ECO:0000313" key="7">
    <source>
        <dbReference type="EMBL" id="POY73155.1"/>
    </source>
</evidence>
<dbReference type="SUPFAM" id="SSF48371">
    <property type="entry name" value="ARM repeat"/>
    <property type="match status" value="1"/>
</dbReference>
<dbReference type="Pfam" id="PF25782">
    <property type="entry name" value="TPR_CAND1"/>
    <property type="match status" value="1"/>
</dbReference>
<feature type="compositionally biased region" description="Acidic residues" evidence="4">
    <location>
        <begin position="351"/>
        <end position="388"/>
    </location>
</feature>
<dbReference type="InterPro" id="IPR039852">
    <property type="entry name" value="CAND1/CAND2"/>
</dbReference>
<dbReference type="Gene3D" id="1.25.10.10">
    <property type="entry name" value="Leucine-rich Repeat Variant"/>
    <property type="match status" value="1"/>
</dbReference>